<dbReference type="OrthoDB" id="5416778at2"/>
<dbReference type="SUPFAM" id="SSF53474">
    <property type="entry name" value="alpha/beta-Hydrolases"/>
    <property type="match status" value="1"/>
</dbReference>
<name>F0JCK2_9BACT</name>
<organism evidence="1 2">
    <name type="scientific">Pseudodesulfovibrio mercurii</name>
    <dbReference type="NCBI Taxonomy" id="641491"/>
    <lineage>
        <taxon>Bacteria</taxon>
        <taxon>Pseudomonadati</taxon>
        <taxon>Thermodesulfobacteriota</taxon>
        <taxon>Desulfovibrionia</taxon>
        <taxon>Desulfovibrionales</taxon>
        <taxon>Desulfovibrionaceae</taxon>
    </lineage>
</organism>
<accession>F0JCK2</accession>
<protein>
    <recommendedName>
        <fullName evidence="3">Abhydrolase domain-containing 18</fullName>
    </recommendedName>
</protein>
<dbReference type="InterPro" id="IPR029058">
    <property type="entry name" value="AB_hydrolase_fold"/>
</dbReference>
<sequence>MSFLCKKFMQGFDRTYLSIKNKHKTCSLHLNPDPFDGRVYTIDEFYEGYKKYFDDPLGFYNDYAPEDGICLRDGRHHRDTSEAQAPFRYMVFDSPVPSPWEENNLVPFKWFTNPEKPSRTLLLFAPGWGRTSQSFEEVWCRKLQEMGVDCGLTTVPYHQARTPQGSFSGEYWISANLFFTIANFRLYTAELRLLFQYMKRRYDYVGFIGMSSGGFQTALAANCEPADFLFPMITGGNLADITWDGLITTYVRQDLEAKGVTREQLARVWSVTDECVLGRHCKARYIKQYISMYDEVVGTENQLAMWEAIGRPDRMMVPSAHYSVYFFGNRILRDIARMVAENVAGWSRSPGSAA</sequence>
<dbReference type="Gene3D" id="3.40.50.1820">
    <property type="entry name" value="alpha/beta hydrolase"/>
    <property type="match status" value="1"/>
</dbReference>
<dbReference type="Proteomes" id="UP000007845">
    <property type="component" value="Chromosome"/>
</dbReference>
<evidence type="ECO:0000313" key="1">
    <source>
        <dbReference type="EMBL" id="EGB15682.1"/>
    </source>
</evidence>
<keyword evidence="2" id="KW-1185">Reference proteome</keyword>
<gene>
    <name evidence="1" type="ORF">DND132_2479</name>
</gene>
<dbReference type="AlphaFoldDB" id="F0JCK2"/>
<dbReference type="eggNOG" id="COG1073">
    <property type="taxonomic scope" value="Bacteria"/>
</dbReference>
<reference evidence="1 2" key="1">
    <citation type="journal article" date="2011" name="J. Bacteriol.">
        <title>Genome sequence of the mercury-methylating strain Desulfovibrio desulfuricans ND132.</title>
        <authorList>
            <person name="Brown S.D."/>
            <person name="Gilmour C.C."/>
            <person name="Kucken A.M."/>
            <person name="Wall J.D."/>
            <person name="Elias D.A."/>
            <person name="Brandt C.C."/>
            <person name="Podar M."/>
            <person name="Chertkov O."/>
            <person name="Held B."/>
            <person name="Bruce D.C."/>
            <person name="Detter J.C."/>
            <person name="Tapia R."/>
            <person name="Han C.S."/>
            <person name="Goodwin L.A."/>
            <person name="Cheng J.F."/>
            <person name="Pitluck S."/>
            <person name="Woyke T."/>
            <person name="Mikhailova N."/>
            <person name="Ivanova N.N."/>
            <person name="Han J."/>
            <person name="Lucas S."/>
            <person name="Lapidus A.L."/>
            <person name="Land M.L."/>
            <person name="Hauser L.J."/>
            <person name="Palumbo A.V."/>
        </authorList>
    </citation>
    <scope>NUCLEOTIDE SEQUENCE [LARGE SCALE GENOMIC DNA]</scope>
    <source>
        <strain evidence="1 2">ND132</strain>
    </source>
</reference>
<evidence type="ECO:0008006" key="3">
    <source>
        <dbReference type="Google" id="ProtNLM"/>
    </source>
</evidence>
<evidence type="ECO:0000313" key="2">
    <source>
        <dbReference type="Proteomes" id="UP000007845"/>
    </source>
</evidence>
<dbReference type="HOGENOM" id="CLU_782393_0_0_7"/>
<dbReference type="SMR" id="F0JCK2"/>
<dbReference type="EMBL" id="CP003220">
    <property type="protein sequence ID" value="EGB15682.1"/>
    <property type="molecule type" value="Genomic_DNA"/>
</dbReference>
<proteinExistence type="predicted"/>
<dbReference type="RefSeq" id="WP_014323108.1">
    <property type="nucleotide sequence ID" value="NC_016803.1"/>
</dbReference>
<dbReference type="KEGG" id="ddn:DND132_2479"/>